<feature type="transmembrane region" description="Helical" evidence="7">
    <location>
        <begin position="266"/>
        <end position="286"/>
    </location>
</feature>
<proteinExistence type="predicted"/>
<feature type="transmembrane region" description="Helical" evidence="7">
    <location>
        <begin position="398"/>
        <end position="418"/>
    </location>
</feature>
<dbReference type="PANTHER" id="PTHR43549:SF2">
    <property type="entry name" value="MULTIDRUG RESISTANCE PROTEIN NORM-RELATED"/>
    <property type="match status" value="1"/>
</dbReference>
<evidence type="ECO:0000256" key="4">
    <source>
        <dbReference type="ARBA" id="ARBA00022692"/>
    </source>
</evidence>
<feature type="transmembrane region" description="Helical" evidence="7">
    <location>
        <begin position="143"/>
        <end position="163"/>
    </location>
</feature>
<evidence type="ECO:0000256" key="5">
    <source>
        <dbReference type="ARBA" id="ARBA00022989"/>
    </source>
</evidence>
<protein>
    <submittedName>
        <fullName evidence="8">Putative efflux protein, MATE family</fullName>
    </submittedName>
</protein>
<dbReference type="GO" id="GO:0042910">
    <property type="term" value="F:xenobiotic transmembrane transporter activity"/>
    <property type="evidence" value="ECO:0007669"/>
    <property type="project" value="InterPro"/>
</dbReference>
<dbReference type="NCBIfam" id="TIGR00797">
    <property type="entry name" value="matE"/>
    <property type="match status" value="1"/>
</dbReference>
<reference evidence="8 9" key="1">
    <citation type="submission" date="2016-10" db="EMBL/GenBank/DDBJ databases">
        <authorList>
            <person name="de Groot N.N."/>
        </authorList>
    </citation>
    <scope>NUCLEOTIDE SEQUENCE [LARGE SCALE GENOMIC DNA]</scope>
    <source>
        <strain evidence="9">EB21,IBRC-M 10013,KCTC 4048</strain>
    </source>
</reference>
<dbReference type="CDD" id="cd13142">
    <property type="entry name" value="MATE_like_12"/>
    <property type="match status" value="1"/>
</dbReference>
<dbReference type="Pfam" id="PF01554">
    <property type="entry name" value="MatE"/>
    <property type="match status" value="2"/>
</dbReference>
<feature type="transmembrane region" description="Helical" evidence="7">
    <location>
        <begin position="332"/>
        <end position="353"/>
    </location>
</feature>
<dbReference type="AlphaFoldDB" id="A0A1G9Z851"/>
<feature type="transmembrane region" description="Helical" evidence="7">
    <location>
        <begin position="175"/>
        <end position="195"/>
    </location>
</feature>
<gene>
    <name evidence="8" type="ORF">SAMN05192554_11868</name>
</gene>
<keyword evidence="6 7" id="KW-0472">Membrane</keyword>
<dbReference type="PIRSF" id="PIRSF006603">
    <property type="entry name" value="DinF"/>
    <property type="match status" value="1"/>
</dbReference>
<evidence type="ECO:0000313" key="9">
    <source>
        <dbReference type="Proteomes" id="UP000199370"/>
    </source>
</evidence>
<feature type="transmembrane region" description="Helical" evidence="7">
    <location>
        <begin position="365"/>
        <end position="386"/>
    </location>
</feature>
<feature type="transmembrane region" description="Helical" evidence="7">
    <location>
        <begin position="105"/>
        <end position="123"/>
    </location>
</feature>
<dbReference type="OrthoDB" id="214119at2157"/>
<feature type="transmembrane region" description="Helical" evidence="7">
    <location>
        <begin position="438"/>
        <end position="457"/>
    </location>
</feature>
<evidence type="ECO:0000256" key="7">
    <source>
        <dbReference type="SAM" id="Phobius"/>
    </source>
</evidence>
<evidence type="ECO:0000256" key="3">
    <source>
        <dbReference type="ARBA" id="ARBA00022475"/>
    </source>
</evidence>
<name>A0A1G9Z851_9EURY</name>
<dbReference type="GO" id="GO:0005886">
    <property type="term" value="C:plasma membrane"/>
    <property type="evidence" value="ECO:0007669"/>
    <property type="project" value="UniProtKB-SubCell"/>
</dbReference>
<dbReference type="STRING" id="996166.SAMN05192554_11868"/>
<dbReference type="InterPro" id="IPR002528">
    <property type="entry name" value="MATE_fam"/>
</dbReference>
<keyword evidence="9" id="KW-1185">Reference proteome</keyword>
<comment type="subcellular location">
    <subcellularLocation>
        <location evidence="1">Cell membrane</location>
        <topology evidence="1">Multi-pass membrane protein</topology>
    </subcellularLocation>
</comment>
<feature type="transmembrane region" description="Helical" evidence="7">
    <location>
        <begin position="24"/>
        <end position="44"/>
    </location>
</feature>
<dbReference type="InterPro" id="IPR052031">
    <property type="entry name" value="Membrane_Transporter-Flippase"/>
</dbReference>
<dbReference type="GO" id="GO:0015297">
    <property type="term" value="F:antiporter activity"/>
    <property type="evidence" value="ECO:0007669"/>
    <property type="project" value="InterPro"/>
</dbReference>
<organism evidence="8 9">
    <name type="scientific">Haloarchaeobius iranensis</name>
    <dbReference type="NCBI Taxonomy" id="996166"/>
    <lineage>
        <taxon>Archaea</taxon>
        <taxon>Methanobacteriati</taxon>
        <taxon>Methanobacteriota</taxon>
        <taxon>Stenosarchaea group</taxon>
        <taxon>Halobacteria</taxon>
        <taxon>Halobacteriales</taxon>
        <taxon>Halorubellaceae</taxon>
        <taxon>Haloarchaeobius</taxon>
    </lineage>
</organism>
<sequence>MGVFDVFRGQDELDLTSGGIGKPLFLLALPIVITNLLQTAYNLADTFWLAQLNETAVAAITFGFPMVFLLISLGMGLSVAGSVLVAQHTGADEESEAEYAASQTVLFALVASALLGVVGYLLVEEVLWFLGARGDVLREATNYMEVIALGMPFMFGFFVFISLMRGYGDTVTPMIVMFGTVVLNVAIDPLFIFGFGPIPEGLGVQGAAIATVISRALATAVGLGILFQGKRGIEIHLSQMKPGLQFFRKMLNIGLPASIESTGRSISVNLMLVVVAIFTDTFVAAFGVGIRIFSVIFLPAIAVGQGVETMVGQNIGAGKRDRAERTAHTAAIAMFLILSAVAVFVFAFTEPIVSPLSPNERATEIAVTFLRVVAPTFGFIGMMRAYNGTLRGSGKTMLSATVSIMMLGVIRLPIAYVLSRSIEPFASWAPYATGQAGIWASFVVSNTAGALIAFALIKQGSWRKSDVRGGAAPEASPTDD</sequence>
<evidence type="ECO:0000256" key="1">
    <source>
        <dbReference type="ARBA" id="ARBA00004651"/>
    </source>
</evidence>
<evidence type="ECO:0000256" key="2">
    <source>
        <dbReference type="ARBA" id="ARBA00022448"/>
    </source>
</evidence>
<accession>A0A1G9Z851</accession>
<keyword evidence="2" id="KW-0813">Transport</keyword>
<evidence type="ECO:0000256" key="6">
    <source>
        <dbReference type="ARBA" id="ARBA00023136"/>
    </source>
</evidence>
<feature type="transmembrane region" description="Helical" evidence="7">
    <location>
        <begin position="292"/>
        <end position="311"/>
    </location>
</feature>
<dbReference type="InterPro" id="IPR048279">
    <property type="entry name" value="MdtK-like"/>
</dbReference>
<dbReference type="PANTHER" id="PTHR43549">
    <property type="entry name" value="MULTIDRUG RESISTANCE PROTEIN YPNP-RELATED"/>
    <property type="match status" value="1"/>
</dbReference>
<dbReference type="EMBL" id="FNIA01000018">
    <property type="protein sequence ID" value="SDN17307.1"/>
    <property type="molecule type" value="Genomic_DNA"/>
</dbReference>
<keyword evidence="3" id="KW-1003">Cell membrane</keyword>
<dbReference type="Proteomes" id="UP000199370">
    <property type="component" value="Unassembled WGS sequence"/>
</dbReference>
<keyword evidence="5 7" id="KW-1133">Transmembrane helix</keyword>
<feature type="transmembrane region" description="Helical" evidence="7">
    <location>
        <begin position="56"/>
        <end position="85"/>
    </location>
</feature>
<evidence type="ECO:0000313" key="8">
    <source>
        <dbReference type="EMBL" id="SDN17307.1"/>
    </source>
</evidence>
<keyword evidence="4 7" id="KW-0812">Transmembrane</keyword>
<dbReference type="RefSeq" id="WP_089735124.1">
    <property type="nucleotide sequence ID" value="NZ_FNIA01000018.1"/>
</dbReference>